<dbReference type="Gene3D" id="1.20.930.20">
    <property type="entry name" value="Adaptor protein Cbl, N-terminal domain"/>
    <property type="match status" value="1"/>
</dbReference>
<dbReference type="AlphaFoldDB" id="A0A1S2YVK4"/>
<dbReference type="SMART" id="SM00504">
    <property type="entry name" value="Ubox"/>
    <property type="match status" value="1"/>
</dbReference>
<feature type="repeat" description="ARM" evidence="6">
    <location>
        <begin position="541"/>
        <end position="583"/>
    </location>
</feature>
<dbReference type="Proteomes" id="UP000087171">
    <property type="component" value="Chromosome Ca7"/>
</dbReference>
<dbReference type="Pfam" id="PF04564">
    <property type="entry name" value="U-box"/>
    <property type="match status" value="1"/>
</dbReference>
<dbReference type="CDD" id="cd16664">
    <property type="entry name" value="RING-Ubox_PUB"/>
    <property type="match status" value="1"/>
</dbReference>
<dbReference type="GeneID" id="101511723"/>
<evidence type="ECO:0000259" key="8">
    <source>
        <dbReference type="PROSITE" id="PS51698"/>
    </source>
</evidence>
<dbReference type="InterPro" id="IPR011989">
    <property type="entry name" value="ARM-like"/>
</dbReference>
<dbReference type="PANTHER" id="PTHR45958">
    <property type="entry name" value="RING-TYPE E3 UBIQUITIN TRANSFERASE"/>
    <property type="match status" value="1"/>
</dbReference>
<evidence type="ECO:0000256" key="4">
    <source>
        <dbReference type="ARBA" id="ARBA00022679"/>
    </source>
</evidence>
<dbReference type="PANTHER" id="PTHR45958:SF5">
    <property type="entry name" value="RING-TYPE E3 UBIQUITIN TRANSFERASE"/>
    <property type="match status" value="1"/>
</dbReference>
<organism evidence="9 10">
    <name type="scientific">Cicer arietinum</name>
    <name type="common">Chickpea</name>
    <name type="synonym">Garbanzo</name>
    <dbReference type="NCBI Taxonomy" id="3827"/>
    <lineage>
        <taxon>Eukaryota</taxon>
        <taxon>Viridiplantae</taxon>
        <taxon>Streptophyta</taxon>
        <taxon>Embryophyta</taxon>
        <taxon>Tracheophyta</taxon>
        <taxon>Spermatophyta</taxon>
        <taxon>Magnoliopsida</taxon>
        <taxon>eudicotyledons</taxon>
        <taxon>Gunneridae</taxon>
        <taxon>Pentapetalae</taxon>
        <taxon>rosids</taxon>
        <taxon>fabids</taxon>
        <taxon>Fabales</taxon>
        <taxon>Fabaceae</taxon>
        <taxon>Papilionoideae</taxon>
        <taxon>50 kb inversion clade</taxon>
        <taxon>NPAAA clade</taxon>
        <taxon>Hologalegina</taxon>
        <taxon>IRL clade</taxon>
        <taxon>Cicereae</taxon>
        <taxon>Cicer</taxon>
    </lineage>
</organism>
<dbReference type="InterPro" id="IPR016024">
    <property type="entry name" value="ARM-type_fold"/>
</dbReference>
<dbReference type="PROSITE" id="PS51698">
    <property type="entry name" value="U_BOX"/>
    <property type="match status" value="1"/>
</dbReference>
<dbReference type="eggNOG" id="KOG0167">
    <property type="taxonomic scope" value="Eukaryota"/>
</dbReference>
<keyword evidence="4" id="KW-0808">Transferase</keyword>
<dbReference type="SUPFAM" id="SSF57850">
    <property type="entry name" value="RING/U-box"/>
    <property type="match status" value="1"/>
</dbReference>
<dbReference type="RefSeq" id="XP_004510636.1">
    <property type="nucleotide sequence ID" value="XM_004510579.2"/>
</dbReference>
<dbReference type="InterPro" id="IPR000225">
    <property type="entry name" value="Armadillo"/>
</dbReference>
<reference evidence="9" key="1">
    <citation type="journal article" date="2013" name="Nat. Biotechnol.">
        <title>Draft genome sequence of chickpea (Cicer arietinum) provides a resource for trait improvement.</title>
        <authorList>
            <person name="Varshney R.K."/>
            <person name="Song C."/>
            <person name="Saxena R.K."/>
            <person name="Azam S."/>
            <person name="Yu S."/>
            <person name="Sharpe A.G."/>
            <person name="Cannon S."/>
            <person name="Baek J."/>
            <person name="Rosen B.D."/>
            <person name="Tar'an B."/>
            <person name="Millan T."/>
            <person name="Zhang X."/>
            <person name="Ramsay L.D."/>
            <person name="Iwata A."/>
            <person name="Wang Y."/>
            <person name="Nelson W."/>
            <person name="Farmer A.D."/>
            <person name="Gaur P.M."/>
            <person name="Soderlund C."/>
            <person name="Penmetsa R.V."/>
            <person name="Xu C."/>
            <person name="Bharti A.K."/>
            <person name="He W."/>
            <person name="Winter P."/>
            <person name="Zhao S."/>
            <person name="Hane J.K."/>
            <person name="Carrasquilla-Garcia N."/>
            <person name="Condie J.A."/>
            <person name="Upadhyaya H.D."/>
            <person name="Luo M.C."/>
            <person name="Thudi M."/>
            <person name="Gowda C.L."/>
            <person name="Singh N.P."/>
            <person name="Lichtenzveig J."/>
            <person name="Gali K.K."/>
            <person name="Rubio J."/>
            <person name="Nadarajan N."/>
            <person name="Dolezel J."/>
            <person name="Bansal K.C."/>
            <person name="Xu X."/>
            <person name="Edwards D."/>
            <person name="Zhang G."/>
            <person name="Kahl G."/>
            <person name="Gil J."/>
            <person name="Singh K.B."/>
            <person name="Datta S.K."/>
            <person name="Jackson S.A."/>
            <person name="Wang J."/>
            <person name="Cook D.R."/>
        </authorList>
    </citation>
    <scope>NUCLEOTIDE SEQUENCE [LARGE SCALE GENOMIC DNA]</scope>
    <source>
        <strain evidence="9">cv. CDC Frontier</strain>
    </source>
</reference>
<dbReference type="GO" id="GO:0007166">
    <property type="term" value="P:cell surface receptor signaling pathway"/>
    <property type="evidence" value="ECO:0007669"/>
    <property type="project" value="InterPro"/>
</dbReference>
<keyword evidence="9" id="KW-1185">Reference proteome</keyword>
<protein>
    <recommendedName>
        <fullName evidence="3">RING-type E3 ubiquitin transferase</fullName>
        <ecNumber evidence="3">2.3.2.27</ecNumber>
    </recommendedName>
</protein>
<dbReference type="UniPathway" id="UPA00143"/>
<evidence type="ECO:0000256" key="1">
    <source>
        <dbReference type="ARBA" id="ARBA00000900"/>
    </source>
</evidence>
<dbReference type="InterPro" id="IPR003613">
    <property type="entry name" value="Ubox_domain"/>
</dbReference>
<gene>
    <name evidence="10" type="primary">LOC101511723</name>
</gene>
<dbReference type="PROSITE" id="PS50176">
    <property type="entry name" value="ARM_REPEAT"/>
    <property type="match status" value="1"/>
</dbReference>
<dbReference type="GO" id="GO:0016567">
    <property type="term" value="P:protein ubiquitination"/>
    <property type="evidence" value="ECO:0007669"/>
    <property type="project" value="UniProtKB-UniPathway"/>
</dbReference>
<sequence>MMVVDLLTSGPTTTAISQIIDTIGEFICYASDVLVQKNSFQELASYLERITPILKELRKEKVSDSETFNRAIDIINHETKDAKLLALECSKKSKVYLLMKCQSIVKRLENHVKELSKALELLPLAASGLSVGILEEIEKLCDNMEANGFKAAVIEEEILEKIESGIRENNCNRSYANNLIILIAETLGITKENSTMKKELEEFKKDIENSRVNKELAEVMHMDQIIALLERADATSSPNERKIKYFAKRKSLGSRILEPLQSFYCPITHDVMVEPVETSSDQTFERSAIEKWFAEGNKLCPMTLIPLDTSVLRPNKTLKQSIEEWKDRNTMITIATLKEKIQFGDDDNEVMHCLKTLQDLCEQKEQHKEWVILEDYMQVLIQILGSKNRDVRIRALSTLCILANDNEEAKERIVIVDNAIDSIVHSLGRRQEERKLAVALLLELSKYDLAREHIGKVQGCILLLVTMSNGDDNQAARDATELLDNLSYSDQNVIQMAKANYFRHLLQRLSAGQDDVKMIMAKTLSEMELTDHNKESLFDGGVLAPLLHLFLHNDLQVKTVATKALRNLSTLKRNGLEMIRQGAVRPFLDLLFQHNIQRSSLWEDVAAIIMQLASSTISQDAGTPILLLESDDDVFGLFPLVSVTQPGVQQNIIQTFCILCQSSSSSYIKTKLNECSAIPELVRFFENENLNLRASAVKLFSCLVESCDKSIVLENVDQKCINTLLQILEFSSDEEEIVSAMEIICHLPEIEQITQWIIDANVLPIIYKYVQDGRDRDNQRSNLVEKAVGALHRFTVPTNLEWQKVAAKTGIITVLVQLLESGTTLTKQRAALCLAEFSKSSARLSRPILKRKGLCCFSGPKEIRCRVHGGICTVMSSFCLLEAEAIGPLTRALGESDSGVCEASLDALLTLIEGEKLESGSKVLAKANAIPLIIKFLSSSSLGLQEKSLQALERIFQLTEFKQMFGASAQMPLVDLTQRNSGRLRSMSARVLAHLNVLHDQSSYF</sequence>
<keyword evidence="7" id="KW-0175">Coiled coil</keyword>
<evidence type="ECO:0000256" key="7">
    <source>
        <dbReference type="SAM" id="Coils"/>
    </source>
</evidence>
<feature type="domain" description="U-box" evidence="8">
    <location>
        <begin position="258"/>
        <end position="332"/>
    </location>
</feature>
<evidence type="ECO:0000313" key="10">
    <source>
        <dbReference type="RefSeq" id="XP_004510636.1"/>
    </source>
</evidence>
<dbReference type="Gene3D" id="3.30.40.10">
    <property type="entry name" value="Zinc/RING finger domain, C3HC4 (zinc finger)"/>
    <property type="match status" value="1"/>
</dbReference>
<dbReference type="SUPFAM" id="SSF48371">
    <property type="entry name" value="ARM repeat"/>
    <property type="match status" value="3"/>
</dbReference>
<comment type="catalytic activity">
    <reaction evidence="1">
        <text>S-ubiquitinyl-[E2 ubiquitin-conjugating enzyme]-L-cysteine + [acceptor protein]-L-lysine = [E2 ubiquitin-conjugating enzyme]-L-cysteine + N(6)-ubiquitinyl-[acceptor protein]-L-lysine.</text>
        <dbReference type="EC" id="2.3.2.27"/>
    </reaction>
</comment>
<dbReference type="GO" id="GO:0061630">
    <property type="term" value="F:ubiquitin protein ligase activity"/>
    <property type="evidence" value="ECO:0007669"/>
    <property type="project" value="UniProtKB-EC"/>
</dbReference>
<evidence type="ECO:0000256" key="3">
    <source>
        <dbReference type="ARBA" id="ARBA00012483"/>
    </source>
</evidence>
<accession>A0A1S2YVK4</accession>
<dbReference type="OrthoDB" id="7537227at2759"/>
<dbReference type="InterPro" id="IPR052608">
    <property type="entry name" value="U-box_domain_protein"/>
</dbReference>
<evidence type="ECO:0000256" key="2">
    <source>
        <dbReference type="ARBA" id="ARBA00004906"/>
    </source>
</evidence>
<feature type="coiled-coil region" evidence="7">
    <location>
        <begin position="193"/>
        <end position="220"/>
    </location>
</feature>
<evidence type="ECO:0000313" key="9">
    <source>
        <dbReference type="Proteomes" id="UP000087171"/>
    </source>
</evidence>
<evidence type="ECO:0000256" key="6">
    <source>
        <dbReference type="PROSITE-ProRule" id="PRU00259"/>
    </source>
</evidence>
<dbReference type="Gene3D" id="1.25.10.10">
    <property type="entry name" value="Leucine-rich Repeat Variant"/>
    <property type="match status" value="3"/>
</dbReference>
<proteinExistence type="predicted"/>
<dbReference type="KEGG" id="cam:101511723"/>
<evidence type="ECO:0000256" key="5">
    <source>
        <dbReference type="ARBA" id="ARBA00022737"/>
    </source>
</evidence>
<dbReference type="InterPro" id="IPR036537">
    <property type="entry name" value="Adaptor_Cbl_N_dom_sf"/>
</dbReference>
<dbReference type="SMART" id="SM00185">
    <property type="entry name" value="ARM"/>
    <property type="match status" value="7"/>
</dbReference>
<keyword evidence="5" id="KW-0677">Repeat</keyword>
<dbReference type="InterPro" id="IPR013083">
    <property type="entry name" value="Znf_RING/FYVE/PHD"/>
</dbReference>
<dbReference type="Pfam" id="PF00514">
    <property type="entry name" value="Arm"/>
    <property type="match status" value="1"/>
</dbReference>
<reference evidence="10" key="2">
    <citation type="submission" date="2025-08" db="UniProtKB">
        <authorList>
            <consortium name="RefSeq"/>
        </authorList>
    </citation>
    <scope>IDENTIFICATION</scope>
    <source>
        <tissue evidence="10">Etiolated seedlings</tissue>
    </source>
</reference>
<dbReference type="STRING" id="3827.A0A1S2YVK4"/>
<dbReference type="InterPro" id="IPR045210">
    <property type="entry name" value="RING-Ubox_PUB"/>
</dbReference>
<dbReference type="PaxDb" id="3827-XP_004510636.1"/>
<name>A0A1S2YVK4_CICAR</name>
<comment type="pathway">
    <text evidence="2">Protein modification; protein ubiquitination.</text>
</comment>
<dbReference type="EC" id="2.3.2.27" evidence="3"/>